<dbReference type="InterPro" id="IPR042989">
    <property type="entry name" value="ZMY15"/>
</dbReference>
<accession>G3UZR2</accession>
<reference evidence="2" key="3">
    <citation type="submission" date="2025-08" db="UniProtKB">
        <authorList>
            <consortium name="Ensembl"/>
        </authorList>
    </citation>
    <scope>IDENTIFICATION</scope>
    <source>
        <strain evidence="2">C57BL/6J</strain>
    </source>
</reference>
<dbReference type="OMA" id="FTECSAY"/>
<feature type="non-terminal residue" evidence="2">
    <location>
        <position position="109"/>
    </location>
</feature>
<dbReference type="Proteomes" id="UP000000589">
    <property type="component" value="Chromosome 11"/>
</dbReference>
<organism evidence="2 4">
    <name type="scientific">Mus musculus</name>
    <name type="common">Mouse</name>
    <dbReference type="NCBI Taxonomy" id="10090"/>
    <lineage>
        <taxon>Eukaryota</taxon>
        <taxon>Metazoa</taxon>
        <taxon>Chordata</taxon>
        <taxon>Craniata</taxon>
        <taxon>Vertebrata</taxon>
        <taxon>Euteleostomi</taxon>
        <taxon>Mammalia</taxon>
        <taxon>Eutheria</taxon>
        <taxon>Euarchontoglires</taxon>
        <taxon>Glires</taxon>
        <taxon>Rodentia</taxon>
        <taxon>Myomorpha</taxon>
        <taxon>Muroidea</taxon>
        <taxon>Muridae</taxon>
        <taxon>Murinae</taxon>
        <taxon>Mus</taxon>
        <taxon>Mus</taxon>
    </lineage>
</organism>
<protein>
    <submittedName>
        <fullName evidence="2">Zinc finger, MYND-type containing 15</fullName>
    </submittedName>
</protein>
<dbReference type="Bgee" id="ENSMUSG00000040829">
    <property type="expression patterns" value="Expressed in spermatid and 74 other cell types or tissues"/>
</dbReference>
<dbReference type="GO" id="GO:0045892">
    <property type="term" value="P:negative regulation of DNA-templated transcription"/>
    <property type="evidence" value="ECO:0007669"/>
    <property type="project" value="InterPro"/>
</dbReference>
<dbReference type="Ensembl" id="ENSMUST00000126105.2">
    <property type="protein sequence ID" value="ENSMUSP00000134599.2"/>
    <property type="gene ID" value="ENSMUSG00000040829.15"/>
</dbReference>
<reference evidence="2" key="4">
    <citation type="submission" date="2025-09" db="UniProtKB">
        <authorList>
            <consortium name="Ensembl"/>
        </authorList>
    </citation>
    <scope>IDENTIFICATION</scope>
    <source>
        <strain evidence="2">C57BL/6J</strain>
    </source>
</reference>
<reference evidence="2 4" key="2">
    <citation type="journal article" date="2011" name="PLoS Biol.">
        <title>Modernizing reference genome assemblies.</title>
        <authorList>
            <person name="Church D.M."/>
            <person name="Schneider V.A."/>
            <person name="Graves T."/>
            <person name="Auger K."/>
            <person name="Cunningham F."/>
            <person name="Bouk N."/>
            <person name="Chen H.C."/>
            <person name="Agarwala R."/>
            <person name="McLaren W.M."/>
            <person name="Ritchie G.R."/>
            <person name="Albracht D."/>
            <person name="Kremitzki M."/>
            <person name="Rock S."/>
            <person name="Kotkiewicz H."/>
            <person name="Kremitzki C."/>
            <person name="Wollam A."/>
            <person name="Trani L."/>
            <person name="Fulton L."/>
            <person name="Fulton R."/>
            <person name="Matthews L."/>
            <person name="Whitehead S."/>
            <person name="Chow W."/>
            <person name="Torrance J."/>
            <person name="Dunn M."/>
            <person name="Harden G."/>
            <person name="Threadgold G."/>
            <person name="Wood J."/>
            <person name="Collins J."/>
            <person name="Heath P."/>
            <person name="Griffiths G."/>
            <person name="Pelan S."/>
            <person name="Grafham D."/>
            <person name="Eichler E.E."/>
            <person name="Weinstock G."/>
            <person name="Mardis E.R."/>
            <person name="Wilson R.K."/>
            <person name="Howe K."/>
            <person name="Flicek P."/>
            <person name="Hubbard T."/>
        </authorList>
    </citation>
    <scope>NUCLEOTIDE SEQUENCE [LARGE SCALE GENOMIC DNA]</scope>
    <source>
        <strain evidence="2 4">C57BL/6J</strain>
    </source>
</reference>
<dbReference type="ProteomicsDB" id="328522"/>
<evidence type="ECO:0000256" key="1">
    <source>
        <dbReference type="SAM" id="MobiDB-lite"/>
    </source>
</evidence>
<feature type="region of interest" description="Disordered" evidence="1">
    <location>
        <begin position="70"/>
        <end position="94"/>
    </location>
</feature>
<gene>
    <name evidence="2 3" type="primary">Zmynd15</name>
</gene>
<dbReference type="GO" id="GO:0042826">
    <property type="term" value="F:histone deacetylase binding"/>
    <property type="evidence" value="ECO:0007669"/>
    <property type="project" value="InterPro"/>
</dbReference>
<dbReference type="HOGENOM" id="CLU_2189968_0_0_1"/>
<evidence type="ECO:0000313" key="3">
    <source>
        <dbReference type="MGI" id="MGI:3603821"/>
    </source>
</evidence>
<dbReference type="ExpressionAtlas" id="G3UZR2">
    <property type="expression patterns" value="baseline and differential"/>
</dbReference>
<evidence type="ECO:0007829" key="5">
    <source>
        <dbReference type="ProteomicsDB" id="G3UZR2"/>
    </source>
</evidence>
<dbReference type="SMR" id="G3UZR2"/>
<dbReference type="GeneTree" id="ENSGT00390000000527"/>
<keyword evidence="5" id="KW-1267">Proteomics identification</keyword>
<dbReference type="PANTHER" id="PTHR47085">
    <property type="entry name" value="ZINC FINGER MYND DOMAIN-CONTAINING PROTEIN 15"/>
    <property type="match status" value="1"/>
</dbReference>
<dbReference type="VEuPathDB" id="HostDB:ENSMUSG00000040829"/>
<dbReference type="AGR" id="MGI:3603821"/>
<sequence>MEFVSGYRDEFLDFAALLFGWFRKFVAERGTMGTSLEGRWRQLESQIRRLPQDPALWVLHVLPNRSVGISLGQGAEPGPGPGLGASRLLGDEPPLHLRDLSPYVSFVSL</sequence>
<proteinExistence type="evidence at protein level"/>
<evidence type="ECO:0000313" key="2">
    <source>
        <dbReference type="Ensembl" id="ENSMUSP00000134599.2"/>
    </source>
</evidence>
<reference evidence="2 4" key="1">
    <citation type="journal article" date="2009" name="PLoS Biol.">
        <title>Lineage-specific biology revealed by a finished genome assembly of the mouse.</title>
        <authorList>
            <consortium name="Mouse Genome Sequencing Consortium"/>
            <person name="Church D.M."/>
            <person name="Goodstadt L."/>
            <person name="Hillier L.W."/>
            <person name="Zody M.C."/>
            <person name="Goldstein S."/>
            <person name="She X."/>
            <person name="Bult C.J."/>
            <person name="Agarwala R."/>
            <person name="Cherry J.L."/>
            <person name="DiCuccio M."/>
            <person name="Hlavina W."/>
            <person name="Kapustin Y."/>
            <person name="Meric P."/>
            <person name="Maglott D."/>
            <person name="Birtle Z."/>
            <person name="Marques A.C."/>
            <person name="Graves T."/>
            <person name="Zhou S."/>
            <person name="Teague B."/>
            <person name="Potamousis K."/>
            <person name="Churas C."/>
            <person name="Place M."/>
            <person name="Herschleb J."/>
            <person name="Runnheim R."/>
            <person name="Forrest D."/>
            <person name="Amos-Landgraf J."/>
            <person name="Schwartz D.C."/>
            <person name="Cheng Z."/>
            <person name="Lindblad-Toh K."/>
            <person name="Eichler E.E."/>
            <person name="Ponting C.P."/>
        </authorList>
    </citation>
    <scope>NUCLEOTIDE SEQUENCE [LARGE SCALE GENOMIC DNA]</scope>
    <source>
        <strain evidence="2 4">C57BL/6J</strain>
    </source>
</reference>
<dbReference type="AlphaFoldDB" id="G3UZR2"/>
<evidence type="ECO:0000313" key="4">
    <source>
        <dbReference type="Proteomes" id="UP000000589"/>
    </source>
</evidence>
<dbReference type="MGI" id="MGI:3603821">
    <property type="gene designation" value="Zmynd15"/>
</dbReference>
<keyword evidence="4" id="KW-1185">Reference proteome</keyword>
<dbReference type="Antibodypedia" id="11307">
    <property type="antibodies" value="15 antibodies from 8 providers"/>
</dbReference>
<dbReference type="PANTHER" id="PTHR47085:SF1">
    <property type="entry name" value="ZINC FINGER MYND DOMAIN-CONTAINING PROTEIN 15"/>
    <property type="match status" value="1"/>
</dbReference>
<name>G3UZR2_MOUSE</name>